<organism evidence="2 3">
    <name type="scientific">Zophobas morio</name>
    <dbReference type="NCBI Taxonomy" id="2755281"/>
    <lineage>
        <taxon>Eukaryota</taxon>
        <taxon>Metazoa</taxon>
        <taxon>Ecdysozoa</taxon>
        <taxon>Arthropoda</taxon>
        <taxon>Hexapoda</taxon>
        <taxon>Insecta</taxon>
        <taxon>Pterygota</taxon>
        <taxon>Neoptera</taxon>
        <taxon>Endopterygota</taxon>
        <taxon>Coleoptera</taxon>
        <taxon>Polyphaga</taxon>
        <taxon>Cucujiformia</taxon>
        <taxon>Tenebrionidae</taxon>
        <taxon>Zophobas</taxon>
    </lineage>
</organism>
<gene>
    <name evidence="2" type="ORF">Zmor_015074</name>
</gene>
<comment type="caution">
    <text evidence="2">The sequence shown here is derived from an EMBL/GenBank/DDBJ whole genome shotgun (WGS) entry which is preliminary data.</text>
</comment>
<feature type="signal peptide" evidence="1">
    <location>
        <begin position="1"/>
        <end position="19"/>
    </location>
</feature>
<protein>
    <submittedName>
        <fullName evidence="2">Uncharacterized protein</fullName>
    </submittedName>
</protein>
<evidence type="ECO:0000256" key="1">
    <source>
        <dbReference type="SAM" id="SignalP"/>
    </source>
</evidence>
<name>A0AA38IG36_9CUCU</name>
<dbReference type="AlphaFoldDB" id="A0AA38IG36"/>
<proteinExistence type="predicted"/>
<sequence length="95" mass="11226">MVWRKCLNFVLLWVARIEAPEMRTNFIFLSQQLGTIKVNIYRMGKKAEALVKSLETSGFNEAKVKYSYVCSDHFILVNLQICQMWTILIMFHHKI</sequence>
<evidence type="ECO:0000313" key="2">
    <source>
        <dbReference type="EMBL" id="KAJ3655967.1"/>
    </source>
</evidence>
<evidence type="ECO:0000313" key="3">
    <source>
        <dbReference type="Proteomes" id="UP001168821"/>
    </source>
</evidence>
<dbReference type="Proteomes" id="UP001168821">
    <property type="component" value="Unassembled WGS sequence"/>
</dbReference>
<keyword evidence="3" id="KW-1185">Reference proteome</keyword>
<accession>A0AA38IG36</accession>
<reference evidence="2" key="1">
    <citation type="journal article" date="2023" name="G3 (Bethesda)">
        <title>Whole genome assemblies of Zophobas morio and Tenebrio molitor.</title>
        <authorList>
            <person name="Kaur S."/>
            <person name="Stinson S.A."/>
            <person name="diCenzo G.C."/>
        </authorList>
    </citation>
    <scope>NUCLEOTIDE SEQUENCE</scope>
    <source>
        <strain evidence="2">QUZm001</strain>
    </source>
</reference>
<feature type="chain" id="PRO_5041413833" evidence="1">
    <location>
        <begin position="20"/>
        <end position="95"/>
    </location>
</feature>
<keyword evidence="1" id="KW-0732">Signal</keyword>
<dbReference type="EMBL" id="JALNTZ010000004">
    <property type="protein sequence ID" value="KAJ3655967.1"/>
    <property type="molecule type" value="Genomic_DNA"/>
</dbReference>